<dbReference type="GO" id="GO:0005506">
    <property type="term" value="F:iron ion binding"/>
    <property type="evidence" value="ECO:0007669"/>
    <property type="project" value="InterPro"/>
</dbReference>
<evidence type="ECO:0000256" key="4">
    <source>
        <dbReference type="ARBA" id="ARBA00023004"/>
    </source>
</evidence>
<accession>A0A2S6CIG0</accession>
<evidence type="ECO:0000256" key="5">
    <source>
        <dbReference type="PIRSR" id="PIRSR602401-1"/>
    </source>
</evidence>
<dbReference type="PROSITE" id="PS00086">
    <property type="entry name" value="CYTOCHROME_P450"/>
    <property type="match status" value="1"/>
</dbReference>
<dbReference type="PRINTS" id="PR00385">
    <property type="entry name" value="P450"/>
</dbReference>
<dbReference type="InterPro" id="IPR002401">
    <property type="entry name" value="Cyt_P450_E_grp-I"/>
</dbReference>
<dbReference type="STRING" id="357750.A0A2S6CIG0"/>
<keyword evidence="6" id="KW-0503">Monooxygenase</keyword>
<name>A0A2S6CIG0_9PEZI</name>
<dbReference type="GO" id="GO:0020037">
    <property type="term" value="F:heme binding"/>
    <property type="evidence" value="ECO:0007669"/>
    <property type="project" value="InterPro"/>
</dbReference>
<dbReference type="PRINTS" id="PR00463">
    <property type="entry name" value="EP450I"/>
</dbReference>
<dbReference type="InterPro" id="IPR050121">
    <property type="entry name" value="Cytochrome_P450_monoxygenase"/>
</dbReference>
<evidence type="ECO:0000256" key="1">
    <source>
        <dbReference type="ARBA" id="ARBA00001971"/>
    </source>
</evidence>
<proteinExistence type="inferred from homology"/>
<evidence type="ECO:0000313" key="8">
    <source>
        <dbReference type="EMBL" id="PPJ59512.1"/>
    </source>
</evidence>
<protein>
    <recommendedName>
        <fullName evidence="10">Cytochrome P450</fullName>
    </recommendedName>
</protein>
<comment type="caution">
    <text evidence="8">The sequence shown here is derived from an EMBL/GenBank/DDBJ whole genome shotgun (WGS) entry which is preliminary data.</text>
</comment>
<keyword evidence="9" id="KW-1185">Reference proteome</keyword>
<evidence type="ECO:0000256" key="2">
    <source>
        <dbReference type="ARBA" id="ARBA00010617"/>
    </source>
</evidence>
<dbReference type="Proteomes" id="UP000237631">
    <property type="component" value="Unassembled WGS sequence"/>
</dbReference>
<dbReference type="InterPro" id="IPR001128">
    <property type="entry name" value="Cyt_P450"/>
</dbReference>
<evidence type="ECO:0008006" key="10">
    <source>
        <dbReference type="Google" id="ProtNLM"/>
    </source>
</evidence>
<evidence type="ECO:0000313" key="9">
    <source>
        <dbReference type="Proteomes" id="UP000237631"/>
    </source>
</evidence>
<evidence type="ECO:0000256" key="7">
    <source>
        <dbReference type="SAM" id="Phobius"/>
    </source>
</evidence>
<evidence type="ECO:0000256" key="3">
    <source>
        <dbReference type="ARBA" id="ARBA00022723"/>
    </source>
</evidence>
<reference evidence="9" key="1">
    <citation type="journal article" date="2017" name="bioRxiv">
        <title>Conservation of a gene cluster reveals novel cercosporin biosynthetic mechanisms and extends production to the genus Colletotrichum.</title>
        <authorList>
            <person name="de Jonge R."/>
            <person name="Ebert M.K."/>
            <person name="Huitt-Roehl C.R."/>
            <person name="Pal P."/>
            <person name="Suttle J.C."/>
            <person name="Spanner R.E."/>
            <person name="Neubauer J.D."/>
            <person name="Jurick W.M.II."/>
            <person name="Stott K.A."/>
            <person name="Secor G.A."/>
            <person name="Thomma B.P.H.J."/>
            <person name="Van de Peer Y."/>
            <person name="Townsend C.A."/>
            <person name="Bolton M.D."/>
        </authorList>
    </citation>
    <scope>NUCLEOTIDE SEQUENCE [LARGE SCALE GENOMIC DNA]</scope>
    <source>
        <strain evidence="9">CBS538.71</strain>
    </source>
</reference>
<comment type="similarity">
    <text evidence="2 6">Belongs to the cytochrome P450 family.</text>
</comment>
<keyword evidence="7" id="KW-1133">Transmembrane helix</keyword>
<keyword evidence="7" id="KW-0812">Transmembrane</keyword>
<dbReference type="AlphaFoldDB" id="A0A2S6CIG0"/>
<organism evidence="8 9">
    <name type="scientific">Cercospora berteroae</name>
    <dbReference type="NCBI Taxonomy" id="357750"/>
    <lineage>
        <taxon>Eukaryota</taxon>
        <taxon>Fungi</taxon>
        <taxon>Dikarya</taxon>
        <taxon>Ascomycota</taxon>
        <taxon>Pezizomycotina</taxon>
        <taxon>Dothideomycetes</taxon>
        <taxon>Dothideomycetidae</taxon>
        <taxon>Mycosphaerellales</taxon>
        <taxon>Mycosphaerellaceae</taxon>
        <taxon>Cercospora</taxon>
    </lineage>
</organism>
<dbReference type="InterPro" id="IPR017972">
    <property type="entry name" value="Cyt_P450_CS"/>
</dbReference>
<gene>
    <name evidence="8" type="ORF">CBER1_11662</name>
</gene>
<feature type="binding site" description="axial binding residue" evidence="5">
    <location>
        <position position="469"/>
    </location>
    <ligand>
        <name>heme</name>
        <dbReference type="ChEBI" id="CHEBI:30413"/>
    </ligand>
    <ligandPart>
        <name>Fe</name>
        <dbReference type="ChEBI" id="CHEBI:18248"/>
    </ligandPart>
</feature>
<dbReference type="PANTHER" id="PTHR24305">
    <property type="entry name" value="CYTOCHROME P450"/>
    <property type="match status" value="1"/>
</dbReference>
<dbReference type="GO" id="GO:0004497">
    <property type="term" value="F:monooxygenase activity"/>
    <property type="evidence" value="ECO:0007669"/>
    <property type="project" value="UniProtKB-KW"/>
</dbReference>
<keyword evidence="6" id="KW-0560">Oxidoreductase</keyword>
<keyword evidence="5 6" id="KW-0349">Heme</keyword>
<dbReference type="OrthoDB" id="3934656at2759"/>
<sequence>MFPNYLIGLFKVLCQSILFLTLSTISLVIYRLFFHPLAKVPGPRLAAISNIWYADHARNGDMLRLGKTLHRKYGHAVRVGPNEIWLDSKESFAKIYSATQGYDKSNFYVATSLNRPKFDFSSFKLHSPDTLDLLSERDMDRYRLQRRLIGPLYSMHNVQRYEKAIDEVLIKVVAQLKLLKGSQVDLKMWMHIITVECLSAIVLSYSPGYLKAQNDFGSSSHAYMNWRRKSVFGLFTWAVLAESYSKAAGRLFARLWRVTFVTLAPFKPFFTPVYSKITKRITAALQPKPPKDNRQDLISDLIDLHKEKPEFTLTYLKRMAMTNFGAGHETTTSALISSIAMIASHSAVRARVETEARQHQTEGLISYSEVIGLAYTQATIKEAQRLYPVLGMSPSRTVPSTESGGLHLHSFHIPPATRVGCNPVSLHRNPDIFGPDAEDFVPERWLGDNTSGREMERYNLTWGGGARTCPGKNLAQLILYKVVATLFREFEIEVEMPDEEEIKYYFMAMLTGVKVRLRPIIQAEERGEG</sequence>
<dbReference type="Pfam" id="PF00067">
    <property type="entry name" value="p450"/>
    <property type="match status" value="1"/>
</dbReference>
<keyword evidence="4 5" id="KW-0408">Iron</keyword>
<keyword evidence="7" id="KW-0472">Membrane</keyword>
<evidence type="ECO:0000256" key="6">
    <source>
        <dbReference type="RuleBase" id="RU000461"/>
    </source>
</evidence>
<keyword evidence="3 5" id="KW-0479">Metal-binding</keyword>
<dbReference type="InterPro" id="IPR036396">
    <property type="entry name" value="Cyt_P450_sf"/>
</dbReference>
<dbReference type="PANTHER" id="PTHR24305:SF232">
    <property type="entry name" value="P450, PUTATIVE (EUROFUNG)-RELATED"/>
    <property type="match status" value="1"/>
</dbReference>
<comment type="cofactor">
    <cofactor evidence="1 5">
        <name>heme</name>
        <dbReference type="ChEBI" id="CHEBI:30413"/>
    </cofactor>
</comment>
<dbReference type="GO" id="GO:0016705">
    <property type="term" value="F:oxidoreductase activity, acting on paired donors, with incorporation or reduction of molecular oxygen"/>
    <property type="evidence" value="ECO:0007669"/>
    <property type="project" value="InterPro"/>
</dbReference>
<dbReference type="Gene3D" id="1.10.630.10">
    <property type="entry name" value="Cytochrome P450"/>
    <property type="match status" value="1"/>
</dbReference>
<dbReference type="EMBL" id="PNEN01000388">
    <property type="protein sequence ID" value="PPJ59512.1"/>
    <property type="molecule type" value="Genomic_DNA"/>
</dbReference>
<feature type="transmembrane region" description="Helical" evidence="7">
    <location>
        <begin position="12"/>
        <end position="33"/>
    </location>
</feature>
<dbReference type="SUPFAM" id="SSF48264">
    <property type="entry name" value="Cytochrome P450"/>
    <property type="match status" value="1"/>
</dbReference>